<dbReference type="PANTHER" id="PTHR35105">
    <property type="entry name" value="EXPRESSED PROTEIN"/>
    <property type="match status" value="1"/>
</dbReference>
<evidence type="ECO:0000313" key="1">
    <source>
        <dbReference type="EMBL" id="KGM32486.1"/>
    </source>
</evidence>
<sequence>MSEKLRLYVGYDSREDIAWQVCRHSVLQHASKPVEVTPLKLPELRAQGIYTRPVDTLGSTEFTFSRFLVPALAGYRGWAVFCDCDFLWFADIADLFAQADDRYAVMVVQHDYQPKEAVKMDGKPQAAYPRKNWSSLMLFNCGHPANAALTPEVVNRETGAFLHRFQWLSDDQIGSLDTGWNWLEGWYPKPAKGYPQAVHYTRGGPWFENYQDVDYAQEWRDAAAEVQRLGIHA</sequence>
<dbReference type="GO" id="GO:0016740">
    <property type="term" value="F:transferase activity"/>
    <property type="evidence" value="ECO:0007669"/>
    <property type="project" value="UniProtKB-KW"/>
</dbReference>
<organism evidence="1 2">
    <name type="scientific">Inquilinus limosus MP06</name>
    <dbReference type="NCBI Taxonomy" id="1398085"/>
    <lineage>
        <taxon>Bacteria</taxon>
        <taxon>Pseudomonadati</taxon>
        <taxon>Pseudomonadota</taxon>
        <taxon>Alphaproteobacteria</taxon>
        <taxon>Rhodospirillales</taxon>
        <taxon>Rhodospirillaceae</taxon>
        <taxon>Inquilinus</taxon>
    </lineage>
</organism>
<dbReference type="SUPFAM" id="SSF53448">
    <property type="entry name" value="Nucleotide-diphospho-sugar transferases"/>
    <property type="match status" value="1"/>
</dbReference>
<dbReference type="EMBL" id="JANX01000310">
    <property type="protein sequence ID" value="KGM32486.1"/>
    <property type="molecule type" value="Genomic_DNA"/>
</dbReference>
<dbReference type="OrthoDB" id="7340531at2"/>
<dbReference type="InterPro" id="IPR029044">
    <property type="entry name" value="Nucleotide-diphossugar_trans"/>
</dbReference>
<dbReference type="Proteomes" id="UP000029995">
    <property type="component" value="Unassembled WGS sequence"/>
</dbReference>
<gene>
    <name evidence="1" type="ORF">P409_21125</name>
</gene>
<dbReference type="AlphaFoldDB" id="A0A0A0D1A3"/>
<dbReference type="PANTHER" id="PTHR35105:SF3">
    <property type="entry name" value="EXPRESSED PROTEIN"/>
    <property type="match status" value="1"/>
</dbReference>
<name>A0A0A0D1A3_9PROT</name>
<keyword evidence="1" id="KW-0808">Transferase</keyword>
<reference evidence="1 2" key="1">
    <citation type="submission" date="2014-01" db="EMBL/GenBank/DDBJ databases">
        <title>Genome sequence determination for a cystic fibrosis isolate, Inquilinus limosus.</title>
        <authorList>
            <person name="Pino M."/>
            <person name="Di Conza J."/>
            <person name="Gutkind G."/>
        </authorList>
    </citation>
    <scope>NUCLEOTIDE SEQUENCE [LARGE SCALE GENOMIC DNA]</scope>
    <source>
        <strain evidence="1 2">MP06</strain>
    </source>
</reference>
<dbReference type="Gene3D" id="3.90.550.10">
    <property type="entry name" value="Spore Coat Polysaccharide Biosynthesis Protein SpsA, Chain A"/>
    <property type="match status" value="1"/>
</dbReference>
<proteinExistence type="predicted"/>
<accession>A0A0A0D1A3</accession>
<dbReference type="RefSeq" id="WP_034843269.1">
    <property type="nucleotide sequence ID" value="NZ_JANX01000310.1"/>
</dbReference>
<evidence type="ECO:0000313" key="2">
    <source>
        <dbReference type="Proteomes" id="UP000029995"/>
    </source>
</evidence>
<protein>
    <submittedName>
        <fullName evidence="1">Glycosyltransferase</fullName>
    </submittedName>
</protein>
<comment type="caution">
    <text evidence="1">The sequence shown here is derived from an EMBL/GenBank/DDBJ whole genome shotgun (WGS) entry which is preliminary data.</text>
</comment>